<proteinExistence type="predicted"/>
<name>A0A084VS33_ANOSI</name>
<dbReference type="VEuPathDB" id="VectorBase:ASIC008207"/>
<feature type="compositionally biased region" description="Polar residues" evidence="1">
    <location>
        <begin position="1"/>
        <end position="27"/>
    </location>
</feature>
<dbReference type="EMBL" id="ATLV01015795">
    <property type="status" value="NOT_ANNOTATED_CDS"/>
    <property type="molecule type" value="Genomic_DNA"/>
</dbReference>
<evidence type="ECO:0000313" key="2">
    <source>
        <dbReference type="EMBL" id="KFB40777.1"/>
    </source>
</evidence>
<evidence type="ECO:0000313" key="4">
    <source>
        <dbReference type="Proteomes" id="UP000030765"/>
    </source>
</evidence>
<accession>A0A084VS33</accession>
<dbReference type="Proteomes" id="UP000030765">
    <property type="component" value="Unassembled WGS sequence"/>
</dbReference>
<dbReference type="EnsemblMetazoa" id="ASIC008207-RA">
    <property type="protein sequence ID" value="ASIC008207-PA"/>
    <property type="gene ID" value="ASIC008207"/>
</dbReference>
<keyword evidence="4" id="KW-1185">Reference proteome</keyword>
<evidence type="ECO:0000313" key="3">
    <source>
        <dbReference type="EnsemblMetazoa" id="ASIC008207-PA"/>
    </source>
</evidence>
<protein>
    <submittedName>
        <fullName evidence="2 3">Uncharacterized protein</fullName>
    </submittedName>
</protein>
<reference evidence="3" key="2">
    <citation type="submission" date="2020-05" db="UniProtKB">
        <authorList>
            <consortium name="EnsemblMetazoa"/>
        </authorList>
    </citation>
    <scope>IDENTIFICATION</scope>
</reference>
<dbReference type="AlphaFoldDB" id="A0A084VS33"/>
<organism evidence="2">
    <name type="scientific">Anopheles sinensis</name>
    <name type="common">Mosquito</name>
    <dbReference type="NCBI Taxonomy" id="74873"/>
    <lineage>
        <taxon>Eukaryota</taxon>
        <taxon>Metazoa</taxon>
        <taxon>Ecdysozoa</taxon>
        <taxon>Arthropoda</taxon>
        <taxon>Hexapoda</taxon>
        <taxon>Insecta</taxon>
        <taxon>Pterygota</taxon>
        <taxon>Neoptera</taxon>
        <taxon>Endopterygota</taxon>
        <taxon>Diptera</taxon>
        <taxon>Nematocera</taxon>
        <taxon>Culicoidea</taxon>
        <taxon>Culicidae</taxon>
        <taxon>Anophelinae</taxon>
        <taxon>Anopheles</taxon>
    </lineage>
</organism>
<reference evidence="2 4" key="1">
    <citation type="journal article" date="2014" name="BMC Genomics">
        <title>Genome sequence of Anopheles sinensis provides insight into genetics basis of mosquito competence for malaria parasites.</title>
        <authorList>
            <person name="Zhou D."/>
            <person name="Zhang D."/>
            <person name="Ding G."/>
            <person name="Shi L."/>
            <person name="Hou Q."/>
            <person name="Ye Y."/>
            <person name="Xu Y."/>
            <person name="Zhou H."/>
            <person name="Xiong C."/>
            <person name="Li S."/>
            <person name="Yu J."/>
            <person name="Hong S."/>
            <person name="Yu X."/>
            <person name="Zou P."/>
            <person name="Chen C."/>
            <person name="Chang X."/>
            <person name="Wang W."/>
            <person name="Lv Y."/>
            <person name="Sun Y."/>
            <person name="Ma L."/>
            <person name="Shen B."/>
            <person name="Zhu C."/>
        </authorList>
    </citation>
    <scope>NUCLEOTIDE SEQUENCE [LARGE SCALE GENOMIC DNA]</scope>
</reference>
<sequence length="101" mass="11089">MQQPDMGSNSEELVLWSSSTAQPQPRSGSLEMRRPATSAIHGCQPESFPVCHKRGSSTILGLPAAAQPLPKVDRFMMLRLTKELADEEKDSAWLPCQPQAL</sequence>
<gene>
    <name evidence="2" type="ORF">ZHAS_00008207</name>
</gene>
<feature type="region of interest" description="Disordered" evidence="1">
    <location>
        <begin position="1"/>
        <end position="37"/>
    </location>
</feature>
<dbReference type="EMBL" id="KE525036">
    <property type="protein sequence ID" value="KFB40777.1"/>
    <property type="molecule type" value="Genomic_DNA"/>
</dbReference>
<evidence type="ECO:0000256" key="1">
    <source>
        <dbReference type="SAM" id="MobiDB-lite"/>
    </source>
</evidence>